<evidence type="ECO:0000313" key="3">
    <source>
        <dbReference type="Proteomes" id="UP000008460"/>
    </source>
</evidence>
<feature type="chain" id="PRO_5003308923" evidence="1">
    <location>
        <begin position="38"/>
        <end position="541"/>
    </location>
</feature>
<dbReference type="InterPro" id="IPR006311">
    <property type="entry name" value="TAT_signal"/>
</dbReference>
<dbReference type="EMBL" id="CP002666">
    <property type="protein sequence ID" value="AEE47164.1"/>
    <property type="molecule type" value="Genomic_DNA"/>
</dbReference>
<accession>F4GZ48</accession>
<dbReference type="InterPro" id="IPR011050">
    <property type="entry name" value="Pectin_lyase_fold/virulence"/>
</dbReference>
<dbReference type="InterPro" id="IPR006626">
    <property type="entry name" value="PbH1"/>
</dbReference>
<evidence type="ECO:0000256" key="1">
    <source>
        <dbReference type="SAM" id="SignalP"/>
    </source>
</evidence>
<dbReference type="eggNOG" id="COG3291">
    <property type="taxonomic scope" value="Bacteria"/>
</dbReference>
<dbReference type="eggNOG" id="COG3420">
    <property type="taxonomic scope" value="Bacteria"/>
</dbReference>
<dbReference type="KEGG" id="cfi:Celf_3047"/>
<gene>
    <name evidence="2" type="ordered locus">Celf_3047</name>
</gene>
<dbReference type="HOGENOM" id="CLU_503176_0_0_11"/>
<keyword evidence="3" id="KW-1185">Reference proteome</keyword>
<evidence type="ECO:0000313" key="2">
    <source>
        <dbReference type="EMBL" id="AEE47164.1"/>
    </source>
</evidence>
<feature type="signal peptide" evidence="1">
    <location>
        <begin position="1"/>
        <end position="37"/>
    </location>
</feature>
<dbReference type="RefSeq" id="WP_013772190.1">
    <property type="nucleotide sequence ID" value="NC_015514.1"/>
</dbReference>
<proteinExistence type="predicted"/>
<dbReference type="AlphaFoldDB" id="F4GZ48"/>
<dbReference type="STRING" id="590998.Celf_3047"/>
<dbReference type="SMART" id="SM00710">
    <property type="entry name" value="PbH1"/>
    <property type="match status" value="4"/>
</dbReference>
<organism evidence="2 3">
    <name type="scientific">Cellulomonas fimi (strain ATCC 484 / DSM 20113 / JCM 1341 / CCUG 24087 / LMG 16345 / NBRC 15513 / NCIMB 8980 / NCTC 7547 / NRS-133)</name>
    <dbReference type="NCBI Taxonomy" id="590998"/>
    <lineage>
        <taxon>Bacteria</taxon>
        <taxon>Bacillati</taxon>
        <taxon>Actinomycetota</taxon>
        <taxon>Actinomycetes</taxon>
        <taxon>Micrococcales</taxon>
        <taxon>Cellulomonadaceae</taxon>
        <taxon>Cellulomonas</taxon>
    </lineage>
</organism>
<dbReference type="PROSITE" id="PS51318">
    <property type="entry name" value="TAT"/>
    <property type="match status" value="1"/>
</dbReference>
<dbReference type="Proteomes" id="UP000008460">
    <property type="component" value="Chromosome"/>
</dbReference>
<sequence length="541" mass="55115">MSSARPHAARTGRRTALAAVVGALSAGLVGLAAPAQASTAADYTTSAESLAATAVAPTEVATDAFARQVTGGWGSATKGGAWTATGGEAADFAVASGVASMKVRQPGWQLFSSLPAVRSTDTDLRAAVSLDKAPTGGSVDADVVGRAVDTTAGYRLRNKILADGNVRSSLVSVSGGVTTTLGAVTQSGLGFTAGKQLQVRLQVTGTAPTSLKAKIWTAGTAEPADWQVVATDSTAALQVAGGIAFGGYTSSSVTNAPLTARVADVRATGTQAPVPAPVVPGAVGTYVPDSTTTGVPNGTKLTVHQGDLLVTTPGAVIDGLDVRGFVKVAAANVTIKNSIIRGAATSKQTALVTSASSTASVTVIDSELYNSAPGPWVDGVRGYNFKLVRVNLHDVIDMAHIYGDNVTIEASYLHDNLHYDVDPAQNNTPSHDDSIQIQKGNNIRIVGNSISGAYNTGIQFTQDQGLVSNVTVQKNFLDGGGCTVNLAEKGKGPFQGIAVKDNTFGRTTKHYNCAIISPVTTVIANSGNYFTDGVVATVRKG</sequence>
<protein>
    <submittedName>
        <fullName evidence="2">Uncharacterized protein</fullName>
    </submittedName>
</protein>
<name>F4GZ48_CELFA</name>
<reference evidence="2 3" key="1">
    <citation type="submission" date="2011-04" db="EMBL/GenBank/DDBJ databases">
        <title>Complete sequence of Cellulomonas fimi ATCC 484.</title>
        <authorList>
            <consortium name="US DOE Joint Genome Institute"/>
            <person name="Lucas S."/>
            <person name="Han J."/>
            <person name="Lapidus A."/>
            <person name="Cheng J.-F."/>
            <person name="Goodwin L."/>
            <person name="Pitluck S."/>
            <person name="Peters L."/>
            <person name="Chertkov O."/>
            <person name="Detter J.C."/>
            <person name="Han C."/>
            <person name="Tapia R."/>
            <person name="Land M."/>
            <person name="Hauser L."/>
            <person name="Kyrpides N."/>
            <person name="Ivanova N."/>
            <person name="Ovchinnikova G."/>
            <person name="Pagani I."/>
            <person name="Mead D."/>
            <person name="Brumm P."/>
            <person name="Woyke T."/>
        </authorList>
    </citation>
    <scope>NUCLEOTIDE SEQUENCE [LARGE SCALE GENOMIC DNA]</scope>
    <source>
        <strain evidence="3">ATCC 484 / DSM 20113 / JCM 1341 / NBRC 15513 / NCIMB 8980 / NCTC 7547</strain>
    </source>
</reference>
<keyword evidence="1" id="KW-0732">Signal</keyword>
<dbReference type="SUPFAM" id="SSF51126">
    <property type="entry name" value="Pectin lyase-like"/>
    <property type="match status" value="1"/>
</dbReference>